<evidence type="ECO:0000256" key="2">
    <source>
        <dbReference type="ARBA" id="ARBA00022980"/>
    </source>
</evidence>
<feature type="domain" description="S5 DRBM" evidence="7">
    <location>
        <begin position="186"/>
        <end position="249"/>
    </location>
</feature>
<dbReference type="SUPFAM" id="SSF54768">
    <property type="entry name" value="dsRNA-binding domain-like"/>
    <property type="match status" value="1"/>
</dbReference>
<dbReference type="GO" id="GO:0005840">
    <property type="term" value="C:ribosome"/>
    <property type="evidence" value="ECO:0007669"/>
    <property type="project" value="UniProtKB-KW"/>
</dbReference>
<feature type="compositionally biased region" description="Basic and acidic residues" evidence="6">
    <location>
        <begin position="35"/>
        <end position="44"/>
    </location>
</feature>
<evidence type="ECO:0000256" key="1">
    <source>
        <dbReference type="ARBA" id="ARBA00008945"/>
    </source>
</evidence>
<dbReference type="EnsemblProtists" id="EOD36000">
    <property type="protein sequence ID" value="EOD36000"/>
    <property type="gene ID" value="EMIHUDRAFT_440718"/>
</dbReference>
<dbReference type="SUPFAM" id="SSF54211">
    <property type="entry name" value="Ribosomal protein S5 domain 2-like"/>
    <property type="match status" value="1"/>
</dbReference>
<dbReference type="PROSITE" id="PS50881">
    <property type="entry name" value="S5_DSRBD"/>
    <property type="match status" value="1"/>
</dbReference>
<dbReference type="STRING" id="2903.R1FAN0"/>
<proteinExistence type="inferred from homology"/>
<dbReference type="HOGENOM" id="CLU_783984_0_0_1"/>
<dbReference type="Pfam" id="PF00333">
    <property type="entry name" value="Ribosomal_S5"/>
    <property type="match status" value="1"/>
</dbReference>
<dbReference type="PANTHER" id="PTHR48277">
    <property type="entry name" value="MITOCHONDRIAL RIBOSOMAL PROTEIN S5"/>
    <property type="match status" value="1"/>
</dbReference>
<accession>A0A0D3KJR5</accession>
<feature type="region of interest" description="Disordered" evidence="6">
    <location>
        <begin position="33"/>
        <end position="62"/>
    </location>
</feature>
<evidence type="ECO:0000259" key="7">
    <source>
        <dbReference type="PROSITE" id="PS50881"/>
    </source>
</evidence>
<protein>
    <recommendedName>
        <fullName evidence="7">S5 DRBM domain-containing protein</fullName>
    </recommendedName>
</protein>
<reference evidence="8" key="2">
    <citation type="submission" date="2024-10" db="UniProtKB">
        <authorList>
            <consortium name="EnsemblProtists"/>
        </authorList>
    </citation>
    <scope>IDENTIFICATION</scope>
</reference>
<dbReference type="AlphaFoldDB" id="A0A0D3KJR5"/>
<dbReference type="Proteomes" id="UP000013827">
    <property type="component" value="Unassembled WGS sequence"/>
</dbReference>
<dbReference type="InterPro" id="IPR005324">
    <property type="entry name" value="Ribosomal_uS5_C"/>
</dbReference>
<sequence length="354" mass="38069">MAGPSGAGKGDRRGGFWSKWNAATQQEFAQEVAFEGDKRSERRRSPLRSVAQAAAQDPRDDYDDLEFLLDDSLESVGEAIGGEGRDGGRGQAAEELEAVREALLSDDAVSARRRAELLGLLDELGPAALAAPARYPPPGSEGRREALDLDELGLDDDGGSGDLSMVSSFLDSVRLREAGALPPGGFFAHVLHTRAVSKVTSGGKKRSISVLAVVGNGAGSAGFGLGKDEEATEALVKACKAARKQLLHVDRFDGRTIFHDMEDTWARTKCVVLMRRAGSGTRCSWLMWKILNAFGITDVSVKVHGSKNKINQTRCIFNALQRMVSARDVANNRGKRVLDMTPRSSIAQAGYRPD</sequence>
<keyword evidence="9" id="KW-1185">Reference proteome</keyword>
<dbReference type="GO" id="GO:0003735">
    <property type="term" value="F:structural constituent of ribosome"/>
    <property type="evidence" value="ECO:0007669"/>
    <property type="project" value="UniProtKB-UniRule"/>
</dbReference>
<dbReference type="GO" id="GO:0003723">
    <property type="term" value="F:RNA binding"/>
    <property type="evidence" value="ECO:0007669"/>
    <property type="project" value="InterPro"/>
</dbReference>
<dbReference type="GO" id="GO:0005737">
    <property type="term" value="C:cytoplasm"/>
    <property type="evidence" value="ECO:0007669"/>
    <property type="project" value="UniProtKB-ARBA"/>
</dbReference>
<keyword evidence="2 4" id="KW-0689">Ribosomal protein</keyword>
<comment type="similarity">
    <text evidence="1 5">Belongs to the universal ribosomal protein uS5 family.</text>
</comment>
<dbReference type="InterPro" id="IPR014721">
    <property type="entry name" value="Ribsml_uS5_D2-typ_fold_subgr"/>
</dbReference>
<dbReference type="InterPro" id="IPR018192">
    <property type="entry name" value="Ribosomal_uS5_N_CS"/>
</dbReference>
<dbReference type="RefSeq" id="XP_005788429.1">
    <property type="nucleotide sequence ID" value="XM_005788372.1"/>
</dbReference>
<name>A0A0D3KJR5_EMIH1</name>
<dbReference type="GeneID" id="17281271"/>
<feature type="region of interest" description="Disordered" evidence="6">
    <location>
        <begin position="1"/>
        <end position="20"/>
    </location>
</feature>
<dbReference type="InterPro" id="IPR000851">
    <property type="entry name" value="Ribosomal_uS5"/>
</dbReference>
<evidence type="ECO:0000256" key="3">
    <source>
        <dbReference type="ARBA" id="ARBA00023274"/>
    </source>
</evidence>
<evidence type="ECO:0000256" key="4">
    <source>
        <dbReference type="PROSITE-ProRule" id="PRU00268"/>
    </source>
</evidence>
<dbReference type="GO" id="GO:0006412">
    <property type="term" value="P:translation"/>
    <property type="evidence" value="ECO:0007669"/>
    <property type="project" value="InterPro"/>
</dbReference>
<evidence type="ECO:0000256" key="6">
    <source>
        <dbReference type="SAM" id="MobiDB-lite"/>
    </source>
</evidence>
<keyword evidence="3 4" id="KW-0687">Ribonucleoprotein</keyword>
<dbReference type="PROSITE" id="PS00585">
    <property type="entry name" value="RIBOSOMAL_S5"/>
    <property type="match status" value="1"/>
</dbReference>
<dbReference type="PaxDb" id="2903-EOD36000"/>
<evidence type="ECO:0000313" key="8">
    <source>
        <dbReference type="EnsemblProtists" id="EOD36000"/>
    </source>
</evidence>
<dbReference type="KEGG" id="ehx:EMIHUDRAFT_440718"/>
<evidence type="ECO:0000313" key="9">
    <source>
        <dbReference type="Proteomes" id="UP000013827"/>
    </source>
</evidence>
<dbReference type="Gene3D" id="3.30.230.10">
    <property type="match status" value="1"/>
</dbReference>
<dbReference type="InterPro" id="IPR013810">
    <property type="entry name" value="Ribosomal_uS5_N"/>
</dbReference>
<dbReference type="PANTHER" id="PTHR48277:SF1">
    <property type="entry name" value="MITOCHONDRIAL RIBOSOMAL PROTEIN S5"/>
    <property type="match status" value="1"/>
</dbReference>
<dbReference type="eggNOG" id="KOG2646">
    <property type="taxonomic scope" value="Eukaryota"/>
</dbReference>
<dbReference type="Pfam" id="PF03719">
    <property type="entry name" value="Ribosomal_S5_C"/>
    <property type="match status" value="1"/>
</dbReference>
<dbReference type="GO" id="GO:1990904">
    <property type="term" value="C:ribonucleoprotein complex"/>
    <property type="evidence" value="ECO:0007669"/>
    <property type="project" value="UniProtKB-UniRule"/>
</dbReference>
<dbReference type="InterPro" id="IPR020568">
    <property type="entry name" value="Ribosomal_Su5_D2-typ_SF"/>
</dbReference>
<dbReference type="Gene3D" id="3.30.160.20">
    <property type="match status" value="1"/>
</dbReference>
<reference evidence="9" key="1">
    <citation type="journal article" date="2013" name="Nature">
        <title>Pan genome of the phytoplankton Emiliania underpins its global distribution.</title>
        <authorList>
            <person name="Read B.A."/>
            <person name="Kegel J."/>
            <person name="Klute M.J."/>
            <person name="Kuo A."/>
            <person name="Lefebvre S.C."/>
            <person name="Maumus F."/>
            <person name="Mayer C."/>
            <person name="Miller J."/>
            <person name="Monier A."/>
            <person name="Salamov A."/>
            <person name="Young J."/>
            <person name="Aguilar M."/>
            <person name="Claverie J.M."/>
            <person name="Frickenhaus S."/>
            <person name="Gonzalez K."/>
            <person name="Herman E.K."/>
            <person name="Lin Y.C."/>
            <person name="Napier J."/>
            <person name="Ogata H."/>
            <person name="Sarno A.F."/>
            <person name="Shmutz J."/>
            <person name="Schroeder D."/>
            <person name="de Vargas C."/>
            <person name="Verret F."/>
            <person name="von Dassow P."/>
            <person name="Valentin K."/>
            <person name="Van de Peer Y."/>
            <person name="Wheeler G."/>
            <person name="Dacks J.B."/>
            <person name="Delwiche C.F."/>
            <person name="Dyhrman S.T."/>
            <person name="Glockner G."/>
            <person name="John U."/>
            <person name="Richards T."/>
            <person name="Worden A.Z."/>
            <person name="Zhang X."/>
            <person name="Grigoriev I.V."/>
            <person name="Allen A.E."/>
            <person name="Bidle K."/>
            <person name="Borodovsky M."/>
            <person name="Bowler C."/>
            <person name="Brownlee C."/>
            <person name="Cock J.M."/>
            <person name="Elias M."/>
            <person name="Gladyshev V.N."/>
            <person name="Groth M."/>
            <person name="Guda C."/>
            <person name="Hadaegh A."/>
            <person name="Iglesias-Rodriguez M.D."/>
            <person name="Jenkins J."/>
            <person name="Jones B.M."/>
            <person name="Lawson T."/>
            <person name="Leese F."/>
            <person name="Lindquist E."/>
            <person name="Lobanov A."/>
            <person name="Lomsadze A."/>
            <person name="Malik S.B."/>
            <person name="Marsh M.E."/>
            <person name="Mackinder L."/>
            <person name="Mock T."/>
            <person name="Mueller-Roeber B."/>
            <person name="Pagarete A."/>
            <person name="Parker M."/>
            <person name="Probert I."/>
            <person name="Quesneville H."/>
            <person name="Raines C."/>
            <person name="Rensing S.A."/>
            <person name="Riano-Pachon D.M."/>
            <person name="Richier S."/>
            <person name="Rokitta S."/>
            <person name="Shiraiwa Y."/>
            <person name="Soanes D.M."/>
            <person name="van der Giezen M."/>
            <person name="Wahlund T.M."/>
            <person name="Williams B."/>
            <person name="Wilson W."/>
            <person name="Wolfe G."/>
            <person name="Wurch L.L."/>
        </authorList>
    </citation>
    <scope>NUCLEOTIDE SEQUENCE</scope>
</reference>
<evidence type="ECO:0000256" key="5">
    <source>
        <dbReference type="RuleBase" id="RU003823"/>
    </source>
</evidence>
<organism evidence="8 9">
    <name type="scientific">Emiliania huxleyi (strain CCMP1516)</name>
    <dbReference type="NCBI Taxonomy" id="280463"/>
    <lineage>
        <taxon>Eukaryota</taxon>
        <taxon>Haptista</taxon>
        <taxon>Haptophyta</taxon>
        <taxon>Prymnesiophyceae</taxon>
        <taxon>Isochrysidales</taxon>
        <taxon>Noelaerhabdaceae</taxon>
        <taxon>Emiliania</taxon>
    </lineage>
</organism>
<dbReference type="FunFam" id="3.30.230.10:FF:000002">
    <property type="entry name" value="30S ribosomal protein S5"/>
    <property type="match status" value="1"/>
</dbReference>